<keyword evidence="3" id="KW-0862">Zinc</keyword>
<dbReference type="InterPro" id="IPR001765">
    <property type="entry name" value="Carbonic_anhydrase"/>
</dbReference>
<dbReference type="OrthoDB" id="9771198at2"/>
<gene>
    <name evidence="4" type="ORF">C1J00_22070</name>
</gene>
<feature type="binding site" evidence="3">
    <location>
        <position position="33"/>
    </location>
    <ligand>
        <name>Zn(2+)</name>
        <dbReference type="ChEBI" id="CHEBI:29105"/>
    </ligand>
</feature>
<dbReference type="AlphaFoldDB" id="A0A2N8TM55"/>
<feature type="binding site" evidence="3">
    <location>
        <position position="35"/>
    </location>
    <ligand>
        <name>Zn(2+)</name>
        <dbReference type="ChEBI" id="CHEBI:29105"/>
    </ligand>
</feature>
<comment type="cofactor">
    <cofactor evidence="3">
        <name>Zn(2+)</name>
        <dbReference type="ChEBI" id="CHEBI:29105"/>
    </cofactor>
    <text evidence="3">Binds 1 zinc ion per subunit.</text>
</comment>
<evidence type="ECO:0000256" key="3">
    <source>
        <dbReference type="PIRSR" id="PIRSR601765-1"/>
    </source>
</evidence>
<comment type="function">
    <text evidence="2">Catalyzes the reversible hydration of carbon dioxide to form bicarbonate.</text>
</comment>
<accession>A0A2N8TM55</accession>
<dbReference type="GO" id="GO:0008270">
    <property type="term" value="F:zinc ion binding"/>
    <property type="evidence" value="ECO:0007669"/>
    <property type="project" value="InterPro"/>
</dbReference>
<organism evidence="4 5">
    <name type="scientific">Streptomyces cahuitamycinicus</name>
    <dbReference type="NCBI Taxonomy" id="2070367"/>
    <lineage>
        <taxon>Bacteria</taxon>
        <taxon>Bacillati</taxon>
        <taxon>Actinomycetota</taxon>
        <taxon>Actinomycetes</taxon>
        <taxon>Kitasatosporales</taxon>
        <taxon>Streptomycetaceae</taxon>
        <taxon>Streptomyces</taxon>
    </lineage>
</organism>
<sequence length="97" mass="10489">MQSLIDNARLFGQRPEESARIEGEPLPGPFIICSDSHVVHALIKGARPAELFEVRNAGSPVPPYASVIPTGRHCEVPSGNVRAHRMEADTFEIPCGS</sequence>
<dbReference type="Pfam" id="PF00484">
    <property type="entry name" value="Pro_CA"/>
    <property type="match status" value="1"/>
</dbReference>
<keyword evidence="3" id="KW-0479">Metal-binding</keyword>
<evidence type="ECO:0000313" key="5">
    <source>
        <dbReference type="Proteomes" id="UP000235943"/>
    </source>
</evidence>
<dbReference type="EMBL" id="POUC01000165">
    <property type="protein sequence ID" value="PNG20101.1"/>
    <property type="molecule type" value="Genomic_DNA"/>
</dbReference>
<evidence type="ECO:0000313" key="4">
    <source>
        <dbReference type="EMBL" id="PNG20101.1"/>
    </source>
</evidence>
<dbReference type="Gene3D" id="3.40.1050.10">
    <property type="entry name" value="Carbonic anhydrase"/>
    <property type="match status" value="1"/>
</dbReference>
<evidence type="ECO:0000256" key="1">
    <source>
        <dbReference type="ARBA" id="ARBA00006217"/>
    </source>
</evidence>
<dbReference type="InterPro" id="IPR036874">
    <property type="entry name" value="Carbonic_anhydrase_sf"/>
</dbReference>
<comment type="similarity">
    <text evidence="1">Belongs to the beta-class carbonic anhydrase family.</text>
</comment>
<proteinExistence type="inferred from homology"/>
<dbReference type="Proteomes" id="UP000235943">
    <property type="component" value="Unassembled WGS sequence"/>
</dbReference>
<reference evidence="4 5" key="1">
    <citation type="submission" date="2018-01" db="EMBL/GenBank/DDBJ databases">
        <title>Draft genome sequence of Streptomyces sp. 13K301.</title>
        <authorList>
            <person name="Sahin N."/>
            <person name="Saygin H."/>
            <person name="Ay H."/>
        </authorList>
    </citation>
    <scope>NUCLEOTIDE SEQUENCE [LARGE SCALE GENOMIC DNA]</scope>
    <source>
        <strain evidence="4 5">13K301</strain>
    </source>
</reference>
<comment type="caution">
    <text evidence="4">The sequence shown here is derived from an EMBL/GenBank/DDBJ whole genome shotgun (WGS) entry which is preliminary data.</text>
</comment>
<protein>
    <submittedName>
        <fullName evidence="4">Uncharacterized protein</fullName>
    </submittedName>
</protein>
<dbReference type="SUPFAM" id="SSF53056">
    <property type="entry name" value="beta-carbonic anhydrase, cab"/>
    <property type="match status" value="1"/>
</dbReference>
<dbReference type="GO" id="GO:0004089">
    <property type="term" value="F:carbonate dehydratase activity"/>
    <property type="evidence" value="ECO:0007669"/>
    <property type="project" value="InterPro"/>
</dbReference>
<evidence type="ECO:0000256" key="2">
    <source>
        <dbReference type="ARBA" id="ARBA00024993"/>
    </source>
</evidence>
<name>A0A2N8TM55_9ACTN</name>
<keyword evidence="5" id="KW-1185">Reference proteome</keyword>